<dbReference type="SUPFAM" id="SSF55326">
    <property type="entry name" value="PurM N-terminal domain-like"/>
    <property type="match status" value="1"/>
</dbReference>
<dbReference type="PIRSF" id="PIRSF005644">
    <property type="entry name" value="Hdrgns_mtr_HypE"/>
    <property type="match status" value="1"/>
</dbReference>
<organism evidence="4 5">
    <name type="scientific">Caloranaerobacter azorensis DSM 13643</name>
    <dbReference type="NCBI Taxonomy" id="1121264"/>
    <lineage>
        <taxon>Bacteria</taxon>
        <taxon>Bacillati</taxon>
        <taxon>Bacillota</taxon>
        <taxon>Tissierellia</taxon>
        <taxon>Tissierellales</taxon>
        <taxon>Thermohalobacteraceae</taxon>
        <taxon>Caloranaerobacter</taxon>
    </lineage>
</organism>
<feature type="domain" description="PurM-like N-terminal" evidence="2">
    <location>
        <begin position="43"/>
        <end position="148"/>
    </location>
</feature>
<dbReference type="InterPro" id="IPR036921">
    <property type="entry name" value="PurM-like_N_sf"/>
</dbReference>
<dbReference type="EMBL" id="FQXO01000058">
    <property type="protein sequence ID" value="SHH73917.1"/>
    <property type="molecule type" value="Genomic_DNA"/>
</dbReference>
<accession>A0A1M5VF89</accession>
<name>A0A1M5VF89_9FIRM</name>
<dbReference type="SUPFAM" id="SSF56042">
    <property type="entry name" value="PurM C-terminal domain-like"/>
    <property type="match status" value="1"/>
</dbReference>
<dbReference type="Proteomes" id="UP000183967">
    <property type="component" value="Unassembled WGS sequence"/>
</dbReference>
<proteinExistence type="inferred from homology"/>
<gene>
    <name evidence="4" type="ORF">SAMN02745135_01902</name>
</gene>
<dbReference type="InterPro" id="IPR011854">
    <property type="entry name" value="HypE"/>
</dbReference>
<protein>
    <submittedName>
        <fullName evidence="4">Hydrogenase maturation factor</fullName>
    </submittedName>
</protein>
<evidence type="ECO:0000313" key="5">
    <source>
        <dbReference type="Proteomes" id="UP000183967"/>
    </source>
</evidence>
<dbReference type="Gene3D" id="3.90.650.10">
    <property type="entry name" value="PurM-like C-terminal domain"/>
    <property type="match status" value="1"/>
</dbReference>
<dbReference type="PANTHER" id="PTHR30303">
    <property type="entry name" value="HYDROGENASE ISOENZYMES FORMATION PROTEIN HYPE"/>
    <property type="match status" value="1"/>
</dbReference>
<dbReference type="InterPro" id="IPR016188">
    <property type="entry name" value="PurM-like_N"/>
</dbReference>
<reference evidence="5" key="1">
    <citation type="submission" date="2016-11" db="EMBL/GenBank/DDBJ databases">
        <authorList>
            <person name="Varghese N."/>
            <person name="Submissions S."/>
        </authorList>
    </citation>
    <scope>NUCLEOTIDE SEQUENCE [LARGE SCALE GENOMIC DNA]</scope>
    <source>
        <strain evidence="5">DSM 13643</strain>
    </source>
</reference>
<dbReference type="InterPro" id="IPR036676">
    <property type="entry name" value="PurM-like_C_sf"/>
</dbReference>
<sequence>MNILEGADKVMEIGKLPNDLLESIVLSNIKYRRDEVITRAGVGEDCAVLDLGDDLCVLSTDPITGASKNLGKLAVHISCNDVASNGAEPIGLLMTILAPESTKKEDIELIMKEASSVAEKLNVEIIGGHTEISSAVNKIVVSTTVIGRQARERFVSKNSIKIGDKVLLTKYAGLEGTAIIAHDLEDKLKDKLSSEMINRAKGYIEMISVVKEGILASKKGALYMHDVTEGGVLGAIWEVANAISKGIKIFKEEIPLTNETKSICELLNIDPLKLISSGSMLIISSEEKTDEIISELINNGINVSLIGEVIEEGILIEDKGSVKEILPPGSDELYKVV</sequence>
<dbReference type="AlphaFoldDB" id="A0A1M5VF89"/>
<dbReference type="InterPro" id="IPR010918">
    <property type="entry name" value="PurM-like_C_dom"/>
</dbReference>
<dbReference type="Pfam" id="PF02769">
    <property type="entry name" value="AIRS_C"/>
    <property type="match status" value="1"/>
</dbReference>
<dbReference type="GO" id="GO:0051604">
    <property type="term" value="P:protein maturation"/>
    <property type="evidence" value="ECO:0007669"/>
    <property type="project" value="TreeGrafter"/>
</dbReference>
<evidence type="ECO:0000256" key="1">
    <source>
        <dbReference type="ARBA" id="ARBA00006243"/>
    </source>
</evidence>
<dbReference type="PANTHER" id="PTHR30303:SF4">
    <property type="entry name" value="HYDROGENASE EXPRESSION_FORMATION PROTEIN HYPE"/>
    <property type="match status" value="1"/>
</dbReference>
<evidence type="ECO:0000259" key="3">
    <source>
        <dbReference type="Pfam" id="PF02769"/>
    </source>
</evidence>
<dbReference type="CDD" id="cd06061">
    <property type="entry name" value="PurM-like1"/>
    <property type="match status" value="1"/>
</dbReference>
<keyword evidence="5" id="KW-1185">Reference proteome</keyword>
<comment type="similarity">
    <text evidence="1">Belongs to the HypE family.</text>
</comment>
<evidence type="ECO:0000313" key="4">
    <source>
        <dbReference type="EMBL" id="SHH73917.1"/>
    </source>
</evidence>
<feature type="domain" description="PurM-like C-terminal" evidence="3">
    <location>
        <begin position="161"/>
        <end position="313"/>
    </location>
</feature>
<dbReference type="Gene3D" id="3.30.1330.10">
    <property type="entry name" value="PurM-like, N-terminal domain"/>
    <property type="match status" value="1"/>
</dbReference>
<evidence type="ECO:0000259" key="2">
    <source>
        <dbReference type="Pfam" id="PF00586"/>
    </source>
</evidence>
<dbReference type="RefSeq" id="WP_278294244.1">
    <property type="nucleotide sequence ID" value="NZ_FQXO01000058.1"/>
</dbReference>
<dbReference type="Pfam" id="PF00586">
    <property type="entry name" value="AIRS"/>
    <property type="match status" value="1"/>
</dbReference>